<evidence type="ECO:0000256" key="1">
    <source>
        <dbReference type="ARBA" id="ARBA00022801"/>
    </source>
</evidence>
<reference evidence="4" key="1">
    <citation type="submission" date="2023-06" db="EMBL/GenBank/DDBJ databases">
        <title>Genome-scale phylogeny and comparative genomics of the fungal order Sordariales.</title>
        <authorList>
            <consortium name="Lawrence Berkeley National Laboratory"/>
            <person name="Hensen N."/>
            <person name="Bonometti L."/>
            <person name="Westerberg I."/>
            <person name="Brannstrom I.O."/>
            <person name="Guillou S."/>
            <person name="Cros-Aarteil S."/>
            <person name="Calhoun S."/>
            <person name="Haridas S."/>
            <person name="Kuo A."/>
            <person name="Mondo S."/>
            <person name="Pangilinan J."/>
            <person name="Riley R."/>
            <person name="Labutti K."/>
            <person name="Andreopoulos B."/>
            <person name="Lipzen A."/>
            <person name="Chen C."/>
            <person name="Yanf M."/>
            <person name="Daum C."/>
            <person name="Ng V."/>
            <person name="Clum A."/>
            <person name="Steindorff A."/>
            <person name="Ohm R."/>
            <person name="Martin F."/>
            <person name="Silar P."/>
            <person name="Natvig D."/>
            <person name="Lalanne C."/>
            <person name="Gautier V."/>
            <person name="Ament-Velasquez S.L."/>
            <person name="Kruys A."/>
            <person name="Hutchinson M.I."/>
            <person name="Powell A.J."/>
            <person name="Barry K."/>
            <person name="Miller A.N."/>
            <person name="Grigoriev I.V."/>
            <person name="Debuchy R."/>
            <person name="Gladieux P."/>
            <person name="Thoren M.H."/>
            <person name="Johannesson H."/>
        </authorList>
    </citation>
    <scope>NUCLEOTIDE SEQUENCE</scope>
    <source>
        <strain evidence="4">8032-3</strain>
    </source>
</reference>
<accession>A0AAJ0BVT9</accession>
<dbReference type="SUPFAM" id="SSF53474">
    <property type="entry name" value="alpha/beta-Hydrolases"/>
    <property type="match status" value="1"/>
</dbReference>
<name>A0AAJ0BVT9_9PEZI</name>
<dbReference type="InterPro" id="IPR029058">
    <property type="entry name" value="AB_hydrolase_fold"/>
</dbReference>
<feature type="domain" description="Alpha/beta hydrolase fold-3" evidence="3">
    <location>
        <begin position="106"/>
        <end position="318"/>
    </location>
</feature>
<dbReference type="RefSeq" id="XP_060281608.1">
    <property type="nucleotide sequence ID" value="XM_060425540.1"/>
</dbReference>
<organism evidence="4 5">
    <name type="scientific">Phialemonium atrogriseum</name>
    <dbReference type="NCBI Taxonomy" id="1093897"/>
    <lineage>
        <taxon>Eukaryota</taxon>
        <taxon>Fungi</taxon>
        <taxon>Dikarya</taxon>
        <taxon>Ascomycota</taxon>
        <taxon>Pezizomycotina</taxon>
        <taxon>Sordariomycetes</taxon>
        <taxon>Sordariomycetidae</taxon>
        <taxon>Cephalothecales</taxon>
        <taxon>Cephalothecaceae</taxon>
        <taxon>Phialemonium</taxon>
    </lineage>
</organism>
<protein>
    <submittedName>
        <fullName evidence="4">Alpha/Beta hydrolase protein</fullName>
    </submittedName>
</protein>
<keyword evidence="1 4" id="KW-0378">Hydrolase</keyword>
<evidence type="ECO:0000313" key="4">
    <source>
        <dbReference type="EMBL" id="KAK1765395.1"/>
    </source>
</evidence>
<evidence type="ECO:0000256" key="2">
    <source>
        <dbReference type="SAM" id="MobiDB-lite"/>
    </source>
</evidence>
<keyword evidence="5" id="KW-1185">Reference proteome</keyword>
<dbReference type="Proteomes" id="UP001244011">
    <property type="component" value="Unassembled WGS sequence"/>
</dbReference>
<sequence length="432" mass="46224">MAGDSSGAGADGQHDGPAFSNELEGGTLTKEQPPFFSKISFATHIYGLQSLILPAMWFRGWKEYFYPPDGGPNIVKTYECRPYLPIRIFFPQTYDQTSPQTLPTLFSIHGGGFCIGSSADDDDWNRHFADSQGALVIALNYSKAPRSPFPTGLRDLEALVLAALADESLPIDRSPAAAASGGRAARTALLGFSAGGNLALALAQLPSIRSHPLAPPAAALSVYGALDLSVPVASKLATRPFKPSLGPPRGSAADALRSLAPTFDWSYIPYGHDLRDPLLSPEFAPRASLPPYVCLVAAELDMLAHESWRLACRLAGEGTGDPGRRGRPDARSGDVAWRVCGREEGEGATAAGAGAGWGQLEGTGDERFAFEERWEGGGVKWLLVPDVVHGFDNPNFRGLMGGGERTVRDAEMKTEAYVAEIGRWLREVVWAL</sequence>
<dbReference type="GeneID" id="85308727"/>
<dbReference type="Gene3D" id="3.40.50.1820">
    <property type="entry name" value="alpha/beta hydrolase"/>
    <property type="match status" value="1"/>
</dbReference>
<gene>
    <name evidence="4" type="ORF">QBC33DRAFT_495335</name>
</gene>
<evidence type="ECO:0000313" key="5">
    <source>
        <dbReference type="Proteomes" id="UP001244011"/>
    </source>
</evidence>
<dbReference type="Pfam" id="PF07859">
    <property type="entry name" value="Abhydrolase_3"/>
    <property type="match status" value="1"/>
</dbReference>
<comment type="caution">
    <text evidence="4">The sequence shown here is derived from an EMBL/GenBank/DDBJ whole genome shotgun (WGS) entry which is preliminary data.</text>
</comment>
<dbReference type="GO" id="GO:0016787">
    <property type="term" value="F:hydrolase activity"/>
    <property type="evidence" value="ECO:0007669"/>
    <property type="project" value="UniProtKB-KW"/>
</dbReference>
<proteinExistence type="predicted"/>
<dbReference type="AlphaFoldDB" id="A0AAJ0BVT9"/>
<dbReference type="InterPro" id="IPR013094">
    <property type="entry name" value="AB_hydrolase_3"/>
</dbReference>
<dbReference type="EMBL" id="MU839015">
    <property type="protein sequence ID" value="KAK1765395.1"/>
    <property type="molecule type" value="Genomic_DNA"/>
</dbReference>
<dbReference type="InterPro" id="IPR050300">
    <property type="entry name" value="GDXG_lipolytic_enzyme"/>
</dbReference>
<dbReference type="PANTHER" id="PTHR48081">
    <property type="entry name" value="AB HYDROLASE SUPERFAMILY PROTEIN C4A8.06C"/>
    <property type="match status" value="1"/>
</dbReference>
<evidence type="ECO:0000259" key="3">
    <source>
        <dbReference type="Pfam" id="PF07859"/>
    </source>
</evidence>
<feature type="region of interest" description="Disordered" evidence="2">
    <location>
        <begin position="1"/>
        <end position="24"/>
    </location>
</feature>